<dbReference type="InterPro" id="IPR027417">
    <property type="entry name" value="P-loop_NTPase"/>
</dbReference>
<dbReference type="EMBL" id="DSLA01000036">
    <property type="protein sequence ID" value="HEH34964.1"/>
    <property type="molecule type" value="Genomic_DNA"/>
</dbReference>
<feature type="domain" description="CobQ/CobB/MinD/ParA nucleotide binding" evidence="3">
    <location>
        <begin position="4"/>
        <end position="225"/>
    </location>
</feature>
<dbReference type="GO" id="GO:0051782">
    <property type="term" value="P:negative regulation of cell division"/>
    <property type="evidence" value="ECO:0007669"/>
    <property type="project" value="TreeGrafter"/>
</dbReference>
<evidence type="ECO:0000256" key="1">
    <source>
        <dbReference type="ARBA" id="ARBA00022741"/>
    </source>
</evidence>
<dbReference type="GO" id="GO:0009898">
    <property type="term" value="C:cytoplasmic side of plasma membrane"/>
    <property type="evidence" value="ECO:0007669"/>
    <property type="project" value="TreeGrafter"/>
</dbReference>
<proteinExistence type="predicted"/>
<organism evidence="4">
    <name type="scientific">Archaeoglobus fulgidus</name>
    <dbReference type="NCBI Taxonomy" id="2234"/>
    <lineage>
        <taxon>Archaea</taxon>
        <taxon>Methanobacteriati</taxon>
        <taxon>Methanobacteriota</taxon>
        <taxon>Archaeoglobi</taxon>
        <taxon>Archaeoglobales</taxon>
        <taxon>Archaeoglobaceae</taxon>
        <taxon>Archaeoglobus</taxon>
    </lineage>
</organism>
<comment type="caution">
    <text evidence="4">The sequence shown here is derived from an EMBL/GenBank/DDBJ whole genome shotgun (WGS) entry which is preliminary data.</text>
</comment>
<dbReference type="GO" id="GO:0005524">
    <property type="term" value="F:ATP binding"/>
    <property type="evidence" value="ECO:0007669"/>
    <property type="project" value="UniProtKB-KW"/>
</dbReference>
<dbReference type="Pfam" id="PF01656">
    <property type="entry name" value="CbiA"/>
    <property type="match status" value="1"/>
</dbReference>
<dbReference type="PANTHER" id="PTHR43384">
    <property type="entry name" value="SEPTUM SITE-DETERMINING PROTEIN MIND HOMOLOG, CHLOROPLASTIC-RELATED"/>
    <property type="match status" value="1"/>
</dbReference>
<protein>
    <submittedName>
        <fullName evidence="4">Cobalamin biosynthesis protein CobN</fullName>
    </submittedName>
</protein>
<dbReference type="SUPFAM" id="SSF52540">
    <property type="entry name" value="P-loop containing nucleoside triphosphate hydrolases"/>
    <property type="match status" value="1"/>
</dbReference>
<dbReference type="InterPro" id="IPR002586">
    <property type="entry name" value="CobQ/CobB/MinD/ParA_Nub-bd_dom"/>
</dbReference>
<evidence type="ECO:0000313" key="4">
    <source>
        <dbReference type="EMBL" id="HEH34964.1"/>
    </source>
</evidence>
<gene>
    <name evidence="4" type="ORF">ENP88_02170</name>
</gene>
<dbReference type="InterPro" id="IPR050625">
    <property type="entry name" value="ParA/MinD_ATPase"/>
</dbReference>
<dbReference type="Gene3D" id="3.40.50.300">
    <property type="entry name" value="P-loop containing nucleotide triphosphate hydrolases"/>
    <property type="match status" value="1"/>
</dbReference>
<keyword evidence="1" id="KW-0547">Nucleotide-binding</keyword>
<dbReference type="PIRSF" id="PIRSF005647">
    <property type="entry name" value="CooC"/>
    <property type="match status" value="1"/>
</dbReference>
<evidence type="ECO:0000259" key="3">
    <source>
        <dbReference type="Pfam" id="PF01656"/>
    </source>
</evidence>
<dbReference type="GO" id="GO:0016887">
    <property type="term" value="F:ATP hydrolysis activity"/>
    <property type="evidence" value="ECO:0007669"/>
    <property type="project" value="TreeGrafter"/>
</dbReference>
<evidence type="ECO:0000256" key="2">
    <source>
        <dbReference type="ARBA" id="ARBA00022840"/>
    </source>
</evidence>
<dbReference type="AlphaFoldDB" id="A0A7J2TIE2"/>
<reference evidence="4" key="1">
    <citation type="journal article" date="2020" name="mSystems">
        <title>Genome- and Community-Level Interaction Insights into Carbon Utilization and Element Cycling Functions of Hydrothermarchaeota in Hydrothermal Sediment.</title>
        <authorList>
            <person name="Zhou Z."/>
            <person name="Liu Y."/>
            <person name="Xu W."/>
            <person name="Pan J."/>
            <person name="Luo Z.H."/>
            <person name="Li M."/>
        </authorList>
    </citation>
    <scope>NUCLEOTIDE SEQUENCE [LARGE SCALE GENOMIC DNA]</scope>
    <source>
        <strain evidence="4">SpSt-26</strain>
    </source>
</reference>
<sequence>MKLAISGKGGVGKTTLASILAYLFAKDGYRVTAIDCDASMNLPSALGIKKKPKPLSELRDLIEERVIMPMGTYRLNPKVDDIFETYSVYNEDGIRVLVLGTIEKGGEGCFCPENAFLRAILRHAIFREKDVLILDMEAGVEHLGRGTARGVDLLIAVVEPGSRSIETLERIKKLSEDIGIERLAVVVNKFIDNELSRSIVEKIKYPILGIIPYDECFIRADVENVPPYKLCDLRPFMEIKKALERILYEDRSNTA</sequence>
<accession>A0A7J2TIE2</accession>
<keyword evidence="2" id="KW-0067">ATP-binding</keyword>
<name>A0A7J2TIE2_ARCFL</name>
<dbReference type="GO" id="GO:0005829">
    <property type="term" value="C:cytosol"/>
    <property type="evidence" value="ECO:0007669"/>
    <property type="project" value="TreeGrafter"/>
</dbReference>
<dbReference type="InterPro" id="IPR014433">
    <property type="entry name" value="CooC"/>
</dbReference>
<dbReference type="PANTHER" id="PTHR43384:SF6">
    <property type="entry name" value="SEPTUM SITE-DETERMINING PROTEIN MIND HOMOLOG, CHLOROPLASTIC"/>
    <property type="match status" value="1"/>
</dbReference>